<dbReference type="HOGENOM" id="CLU_2878341_0_0_4"/>
<name>B3R9M2_CUPTR</name>
<dbReference type="BioCyc" id="CTAI977880:RALTA_RS20420-MONOMER"/>
<proteinExistence type="predicted"/>
<sequence length="63" mass="7624">MQDLDRQVRALYDQQDRLMKILPPLDQLSDLDLDWWIGNLPGCFHRTELRVERSRRNETQEKA</sequence>
<dbReference type="EMBL" id="CU633750">
    <property type="protein sequence ID" value="CAQ71597.1"/>
    <property type="molecule type" value="Genomic_DNA"/>
</dbReference>
<accession>B3R9M2</accession>
<dbReference type="AlphaFoldDB" id="B3R9M2"/>
<gene>
    <name evidence="1" type="ordered locus">RALTA_B0986</name>
</gene>
<reference evidence="1 2" key="1">
    <citation type="journal article" date="2008" name="Genome Res.">
        <title>Genome sequence of the beta-rhizobium Cupriavidus taiwanensis and comparative genomics of rhizobia.</title>
        <authorList>
            <person name="Amadou C."/>
            <person name="Pascal G."/>
            <person name="Mangenot S."/>
            <person name="Glew M."/>
            <person name="Bontemps C."/>
            <person name="Capela D."/>
            <person name="Carrere S."/>
            <person name="Cruveiller S."/>
            <person name="Dossat C."/>
            <person name="Lajus A."/>
            <person name="Marchetti M."/>
            <person name="Poinsot V."/>
            <person name="Rouy Z."/>
            <person name="Servin B."/>
            <person name="Saad M."/>
            <person name="Schenowitz C."/>
            <person name="Barbe V."/>
            <person name="Batut J."/>
            <person name="Medigue C."/>
            <person name="Masson-Boivin C."/>
        </authorList>
    </citation>
    <scope>NUCLEOTIDE SEQUENCE [LARGE SCALE GENOMIC DNA]</scope>
    <source>
        <strain evidence="2">DSM 17343 / BCRC 17206 / CCUG 44338 / CIP 107171 / LMG 19424 / R1</strain>
    </source>
</reference>
<evidence type="ECO:0000313" key="2">
    <source>
        <dbReference type="Proteomes" id="UP000001692"/>
    </source>
</evidence>
<dbReference type="KEGG" id="cti:RALTA_B0986"/>
<organism evidence="1 2">
    <name type="scientific">Cupriavidus taiwanensis (strain DSM 17343 / BCRC 17206 / CCUG 44338 / CIP 107171 / LMG 19424 / R1)</name>
    <name type="common">Ralstonia taiwanensis (strain LMG 19424)</name>
    <dbReference type="NCBI Taxonomy" id="977880"/>
    <lineage>
        <taxon>Bacteria</taxon>
        <taxon>Pseudomonadati</taxon>
        <taxon>Pseudomonadota</taxon>
        <taxon>Betaproteobacteria</taxon>
        <taxon>Burkholderiales</taxon>
        <taxon>Burkholderiaceae</taxon>
        <taxon>Cupriavidus</taxon>
    </lineage>
</organism>
<evidence type="ECO:0000313" key="1">
    <source>
        <dbReference type="EMBL" id="CAQ71597.1"/>
    </source>
</evidence>
<dbReference type="Proteomes" id="UP000001692">
    <property type="component" value="Chromosome 2"/>
</dbReference>
<protein>
    <submittedName>
        <fullName evidence="1">Uncharacterized protein</fullName>
    </submittedName>
</protein>
<keyword evidence="2" id="KW-1185">Reference proteome</keyword>